<dbReference type="GO" id="GO:0032797">
    <property type="term" value="C:SMN complex"/>
    <property type="evidence" value="ECO:0007669"/>
    <property type="project" value="UniProtKB-UniRule"/>
</dbReference>
<dbReference type="GO" id="GO:0000387">
    <property type="term" value="P:spliceosomal snRNP assembly"/>
    <property type="evidence" value="ECO:0007669"/>
    <property type="project" value="UniProtKB-UniRule"/>
</dbReference>
<evidence type="ECO:0000256" key="4">
    <source>
        <dbReference type="ARBA" id="ARBA00023187"/>
    </source>
</evidence>
<dbReference type="OrthoDB" id="428895at2759"/>
<accession>A0A6S7HSW1</accession>
<dbReference type="Proteomes" id="UP001152795">
    <property type="component" value="Unassembled WGS sequence"/>
</dbReference>
<dbReference type="GO" id="GO:0000245">
    <property type="term" value="P:spliceosomal complex assembly"/>
    <property type="evidence" value="ECO:0007669"/>
    <property type="project" value="UniProtKB-UniRule"/>
</dbReference>
<protein>
    <recommendedName>
        <fullName evidence="6 7">Gem-associated protein 2</fullName>
    </recommendedName>
</protein>
<comment type="similarity">
    <text evidence="5 7">Belongs to the gemin-2 family.</text>
</comment>
<dbReference type="InterPro" id="IPR035426">
    <property type="entry name" value="Gemin2/Brr1"/>
</dbReference>
<proteinExistence type="inferred from homology"/>
<dbReference type="AlphaFoldDB" id="A0A6S7HSW1"/>
<keyword evidence="3 7" id="KW-0507">mRNA processing</keyword>
<organism evidence="8 9">
    <name type="scientific">Paramuricea clavata</name>
    <name type="common">Red gorgonian</name>
    <name type="synonym">Violescent sea-whip</name>
    <dbReference type="NCBI Taxonomy" id="317549"/>
    <lineage>
        <taxon>Eukaryota</taxon>
        <taxon>Metazoa</taxon>
        <taxon>Cnidaria</taxon>
        <taxon>Anthozoa</taxon>
        <taxon>Octocorallia</taxon>
        <taxon>Malacalcyonacea</taxon>
        <taxon>Plexauridae</taxon>
        <taxon>Paramuricea</taxon>
    </lineage>
</organism>
<keyword evidence="2 7" id="KW-0963">Cytoplasm</keyword>
<comment type="caution">
    <text evidence="8">The sequence shown here is derived from an EMBL/GenBank/DDBJ whole genome shotgun (WGS) entry which is preliminary data.</text>
</comment>
<dbReference type="EMBL" id="CACRXK020005497">
    <property type="protein sequence ID" value="CAB4006390.1"/>
    <property type="molecule type" value="Genomic_DNA"/>
</dbReference>
<evidence type="ECO:0000256" key="5">
    <source>
        <dbReference type="ARBA" id="ARBA00025758"/>
    </source>
</evidence>
<dbReference type="Pfam" id="PF04938">
    <property type="entry name" value="SIP1"/>
    <property type="match status" value="1"/>
</dbReference>
<keyword evidence="4 7" id="KW-0508">mRNA splicing</keyword>
<name>A0A6S7HSW1_PARCT</name>
<dbReference type="GO" id="GO:0005681">
    <property type="term" value="C:spliceosomal complex"/>
    <property type="evidence" value="ECO:0007669"/>
    <property type="project" value="UniProtKB-UniRule"/>
</dbReference>
<sequence length="266" mass="29910">MEPVFSLKHLNGGKNKANNNSTDTSAFPATAYDYLRHVQNEAAHCPDIVVASMDCSVFSANQDPNFMTAEPIKTSEDNKGPSAEWQNEQVSAFAEIRQFLAHQKALLKEKKVKKRKLPDAENEQQWFQLCFGKKQQTTTAQCKRETQDTVSSIQTEVEHSGGTPALLSIICQMNQSTVLTVLDHHVGWLETQPFTLLQGQWIHALLTAVEKPLLPDTTYSLRRLARLCAKQKESLTPEQTDEMAALYLIIILVMRYFGQSDLAETL</sequence>
<comment type="subunit">
    <text evidence="7">Part of the core SMN complex.</text>
</comment>
<dbReference type="PANTHER" id="PTHR12794">
    <property type="entry name" value="GEMIN2"/>
    <property type="match status" value="1"/>
</dbReference>
<gene>
    <name evidence="8" type="ORF">PACLA_8A065193</name>
</gene>
<evidence type="ECO:0000256" key="3">
    <source>
        <dbReference type="ARBA" id="ARBA00022664"/>
    </source>
</evidence>
<evidence type="ECO:0000256" key="6">
    <source>
        <dbReference type="ARBA" id="ARBA00047179"/>
    </source>
</evidence>
<evidence type="ECO:0000313" key="9">
    <source>
        <dbReference type="Proteomes" id="UP001152795"/>
    </source>
</evidence>
<dbReference type="InterPro" id="IPR017364">
    <property type="entry name" value="GEMIN2"/>
</dbReference>
<evidence type="ECO:0000256" key="7">
    <source>
        <dbReference type="PIRNR" id="PIRNR038038"/>
    </source>
</evidence>
<comment type="subcellular location">
    <subcellularLocation>
        <location evidence="1">Cytoplasm</location>
    </subcellularLocation>
</comment>
<reference evidence="8" key="1">
    <citation type="submission" date="2020-04" db="EMBL/GenBank/DDBJ databases">
        <authorList>
            <person name="Alioto T."/>
            <person name="Alioto T."/>
            <person name="Gomez Garrido J."/>
        </authorList>
    </citation>
    <scope>NUCLEOTIDE SEQUENCE</scope>
    <source>
        <strain evidence="8">A484AB</strain>
    </source>
</reference>
<evidence type="ECO:0000313" key="8">
    <source>
        <dbReference type="EMBL" id="CAB4006390.1"/>
    </source>
</evidence>
<dbReference type="PANTHER" id="PTHR12794:SF0">
    <property type="entry name" value="GEM-ASSOCIATED PROTEIN 2"/>
    <property type="match status" value="1"/>
</dbReference>
<comment type="function">
    <text evidence="7">The SMN complex catalyzes the assembly of small nuclear ribonucleoproteins (snRNPs), the building blocks of the spliceosome, and thereby plays an important role in the splicing of cellular pre-mRNAs.</text>
</comment>
<evidence type="ECO:0000256" key="1">
    <source>
        <dbReference type="ARBA" id="ARBA00004496"/>
    </source>
</evidence>
<dbReference type="PIRSF" id="PIRSF038038">
    <property type="entry name" value="SMN_Gemin2"/>
    <property type="match status" value="1"/>
</dbReference>
<dbReference type="Gene3D" id="1.20.58.1070">
    <property type="match status" value="1"/>
</dbReference>
<evidence type="ECO:0000256" key="2">
    <source>
        <dbReference type="ARBA" id="ARBA00022490"/>
    </source>
</evidence>
<keyword evidence="9" id="KW-1185">Reference proteome</keyword>